<dbReference type="InterPro" id="IPR051531">
    <property type="entry name" value="N-acetyltransferase"/>
</dbReference>
<dbReference type="Pfam" id="PF13302">
    <property type="entry name" value="Acetyltransf_3"/>
    <property type="match status" value="1"/>
</dbReference>
<dbReference type="PANTHER" id="PTHR43792">
    <property type="entry name" value="GNAT FAMILY, PUTATIVE (AFU_ORTHOLOGUE AFUA_3G00765)-RELATED-RELATED"/>
    <property type="match status" value="1"/>
</dbReference>
<dbReference type="GO" id="GO:0016747">
    <property type="term" value="F:acyltransferase activity, transferring groups other than amino-acyl groups"/>
    <property type="evidence" value="ECO:0007669"/>
    <property type="project" value="InterPro"/>
</dbReference>
<dbReference type="Gene3D" id="3.40.630.30">
    <property type="match status" value="1"/>
</dbReference>
<dbReference type="InterPro" id="IPR016181">
    <property type="entry name" value="Acyl_CoA_acyltransferase"/>
</dbReference>
<keyword evidence="3" id="KW-0808">Transferase</keyword>
<organism evidence="3 4">
    <name type="scientific">Burkholderia pseudomallei (strain 1710b)</name>
    <dbReference type="NCBI Taxonomy" id="320372"/>
    <lineage>
        <taxon>Bacteria</taxon>
        <taxon>Pseudomonadati</taxon>
        <taxon>Pseudomonadota</taxon>
        <taxon>Betaproteobacteria</taxon>
        <taxon>Burkholderiales</taxon>
        <taxon>Burkholderiaceae</taxon>
        <taxon>Burkholderia</taxon>
        <taxon>pseudomallei group</taxon>
    </lineage>
</organism>
<dbReference type="Proteomes" id="UP000002700">
    <property type="component" value="Chromosome II"/>
</dbReference>
<feature type="region of interest" description="Disordered" evidence="1">
    <location>
        <begin position="75"/>
        <end position="95"/>
    </location>
</feature>
<evidence type="ECO:0000313" key="4">
    <source>
        <dbReference type="Proteomes" id="UP000002700"/>
    </source>
</evidence>
<dbReference type="AlphaFoldDB" id="Q3JFV6"/>
<dbReference type="HOGENOM" id="CLU_887614_0_0_4"/>
<feature type="region of interest" description="Disordered" evidence="1">
    <location>
        <begin position="311"/>
        <end position="336"/>
    </location>
</feature>
<dbReference type="PANTHER" id="PTHR43792:SF16">
    <property type="entry name" value="N-ACETYLTRANSFERASE DOMAIN-CONTAINING PROTEIN"/>
    <property type="match status" value="1"/>
</dbReference>
<proteinExistence type="predicted"/>
<feature type="domain" description="N-acetyltransferase" evidence="2">
    <location>
        <begin position="155"/>
        <end position="314"/>
    </location>
</feature>
<evidence type="ECO:0000313" key="3">
    <source>
        <dbReference type="EMBL" id="ABA51656.1"/>
    </source>
</evidence>
<reference evidence="3 4" key="1">
    <citation type="submission" date="2005-09" db="EMBL/GenBank/DDBJ databases">
        <authorList>
            <person name="Woods D.E."/>
            <person name="Nierman W.C."/>
        </authorList>
    </citation>
    <scope>NUCLEOTIDE SEQUENCE [LARGE SCALE GENOMIC DNA]</scope>
    <source>
        <strain evidence="3 4">1710b</strain>
    </source>
</reference>
<dbReference type="EnsemblBacteria" id="ABA51656">
    <property type="protein sequence ID" value="ABA51656"/>
    <property type="gene ID" value="BURPS1710b_A2397"/>
</dbReference>
<gene>
    <name evidence="3" type="ordered locus">BURPS1710b_A2397</name>
</gene>
<name>Q3JFV6_BURP1</name>
<evidence type="ECO:0000259" key="2">
    <source>
        <dbReference type="PROSITE" id="PS51186"/>
    </source>
</evidence>
<accession>Q3JFV6</accession>
<dbReference type="PROSITE" id="PS51186">
    <property type="entry name" value="GNAT"/>
    <property type="match status" value="1"/>
</dbReference>
<protein>
    <submittedName>
        <fullName evidence="3">Acetyltransferase, GNAT family</fullName>
    </submittedName>
</protein>
<evidence type="ECO:0000256" key="1">
    <source>
        <dbReference type="SAM" id="MobiDB-lite"/>
    </source>
</evidence>
<dbReference type="EMBL" id="CP000125">
    <property type="protein sequence ID" value="ABA51656.1"/>
    <property type="molecule type" value="Genomic_DNA"/>
</dbReference>
<sequence length="336" mass="37492">MPHRRPRRERDESEPRDARRLRACRVGRIRRVCRAGVRSAFSFGLARAATAGGRISVPSHCFTPLYTALHRDRRRSRPIVPGRSTRPAAAVRDARPRARRLARDRCRIMIETRRLPVSPRAARTRNGGIMQQQVDGGADSLAPVIETARLILSGPRLEDFDGSRALWADPDVTRLIRDEPFTSEECWLRLLRYVGHWRLLGFGYWMAREKDTGRFIGEVGFADAKRDIVPPLDDAPELGGALAPAAWGQGIAREALHAVLEWADANLTARRTVCLIGPKNRFSMRLAAEFGYREVAVAEYKGEPIRVFERPAAGPRAGETRPPADAADAAERGGRA</sequence>
<dbReference type="SUPFAM" id="SSF55729">
    <property type="entry name" value="Acyl-CoA N-acyltransferases (Nat)"/>
    <property type="match status" value="1"/>
</dbReference>
<dbReference type="KEGG" id="bpm:BURPS1710b_A2397"/>
<dbReference type="InterPro" id="IPR000182">
    <property type="entry name" value="GNAT_dom"/>
</dbReference>